<name>A0A5J6ME41_9PROT</name>
<sequence>MIHVAIVVHRHARLVANSYWLRAIAECWHDSGVRLSVVTDPKARIEADIAILHVDLTVTPPDYIACAHRCAVVVNGAVPDISKRAINAHLLRRGDRYEGPVIVKTNRNCAGHPGAVGRALTPERLARLDAAGGPTDIIRGRSPAAP</sequence>
<dbReference type="KEGG" id="htq:FRZ44_05480"/>
<evidence type="ECO:0000313" key="1">
    <source>
        <dbReference type="EMBL" id="QEX15267.1"/>
    </source>
</evidence>
<dbReference type="EMBL" id="CP042906">
    <property type="protein sequence ID" value="QEX15267.1"/>
    <property type="molecule type" value="Genomic_DNA"/>
</dbReference>
<dbReference type="Proteomes" id="UP000326202">
    <property type="component" value="Chromosome"/>
</dbReference>
<proteinExistence type="predicted"/>
<evidence type="ECO:0000313" key="2">
    <source>
        <dbReference type="Proteomes" id="UP000326202"/>
    </source>
</evidence>
<reference evidence="1 2" key="1">
    <citation type="submission" date="2019-08" db="EMBL/GenBank/DDBJ databases">
        <title>Hyperibacter terrae gen. nov., sp. nov. and Hyperibacter viscosus sp. nov., two new members in the family Rhodospirillaceae isolated from the rhizosphere of Hypericum perforatum.</title>
        <authorList>
            <person name="Noviana Z."/>
        </authorList>
    </citation>
    <scope>NUCLEOTIDE SEQUENCE [LARGE SCALE GENOMIC DNA]</scope>
    <source>
        <strain evidence="1 2">R5913</strain>
    </source>
</reference>
<dbReference type="RefSeq" id="WP_151175737.1">
    <property type="nucleotide sequence ID" value="NZ_CP042906.1"/>
</dbReference>
<dbReference type="OrthoDB" id="7337972at2"/>
<protein>
    <submittedName>
        <fullName evidence="1">Uncharacterized protein</fullName>
    </submittedName>
</protein>
<accession>A0A5J6ME41</accession>
<organism evidence="1 2">
    <name type="scientific">Hypericibacter terrae</name>
    <dbReference type="NCBI Taxonomy" id="2602015"/>
    <lineage>
        <taxon>Bacteria</taxon>
        <taxon>Pseudomonadati</taxon>
        <taxon>Pseudomonadota</taxon>
        <taxon>Alphaproteobacteria</taxon>
        <taxon>Rhodospirillales</taxon>
        <taxon>Dongiaceae</taxon>
        <taxon>Hypericibacter</taxon>
    </lineage>
</organism>
<gene>
    <name evidence="1" type="ORF">FRZ44_05480</name>
</gene>
<dbReference type="AlphaFoldDB" id="A0A5J6ME41"/>
<keyword evidence="2" id="KW-1185">Reference proteome</keyword>